<dbReference type="InterPro" id="IPR007219">
    <property type="entry name" value="XnlR_reg_dom"/>
</dbReference>
<reference evidence="8 9" key="1">
    <citation type="journal article" date="2017" name="G3 (Bethesda)">
        <title>First Draft Genome Sequence of the Pathogenic Fungus Lomentospora prolificans (Formerly Scedosporium prolificans).</title>
        <authorList>
            <person name="Luo R."/>
            <person name="Zimin A."/>
            <person name="Workman R."/>
            <person name="Fan Y."/>
            <person name="Pertea G."/>
            <person name="Grossman N."/>
            <person name="Wear M.P."/>
            <person name="Jia B."/>
            <person name="Miller H."/>
            <person name="Casadevall A."/>
            <person name="Timp W."/>
            <person name="Zhang S.X."/>
            <person name="Salzberg S.L."/>
        </authorList>
    </citation>
    <scope>NUCLEOTIDE SEQUENCE [LARGE SCALE GENOMIC DNA]</scope>
    <source>
        <strain evidence="8 9">JHH-5317</strain>
    </source>
</reference>
<dbReference type="GO" id="GO:0003677">
    <property type="term" value="F:DNA binding"/>
    <property type="evidence" value="ECO:0007669"/>
    <property type="project" value="UniProtKB-KW"/>
</dbReference>
<proteinExistence type="predicted"/>
<dbReference type="InParanoid" id="A0A2N3NFF8"/>
<evidence type="ECO:0000313" key="9">
    <source>
        <dbReference type="Proteomes" id="UP000233524"/>
    </source>
</evidence>
<dbReference type="CDD" id="cd12148">
    <property type="entry name" value="fungal_TF_MHR"/>
    <property type="match status" value="1"/>
</dbReference>
<keyword evidence="9" id="KW-1185">Reference proteome</keyword>
<dbReference type="VEuPathDB" id="FungiDB:jhhlp_002935"/>
<feature type="compositionally biased region" description="Polar residues" evidence="6">
    <location>
        <begin position="542"/>
        <end position="552"/>
    </location>
</feature>
<feature type="compositionally biased region" description="Low complexity" evidence="6">
    <location>
        <begin position="9"/>
        <end position="20"/>
    </location>
</feature>
<keyword evidence="1" id="KW-0862">Zinc</keyword>
<feature type="region of interest" description="Disordered" evidence="6">
    <location>
        <begin position="533"/>
        <end position="559"/>
    </location>
</feature>
<evidence type="ECO:0000256" key="1">
    <source>
        <dbReference type="ARBA" id="ARBA00022833"/>
    </source>
</evidence>
<dbReference type="InterPro" id="IPR052073">
    <property type="entry name" value="Amide_Lactam_Regulators"/>
</dbReference>
<evidence type="ECO:0000256" key="4">
    <source>
        <dbReference type="ARBA" id="ARBA00023163"/>
    </source>
</evidence>
<feature type="compositionally biased region" description="Basic and acidic residues" evidence="6">
    <location>
        <begin position="80"/>
        <end position="92"/>
    </location>
</feature>
<dbReference type="STRING" id="41688.A0A2N3NFF8"/>
<evidence type="ECO:0000256" key="5">
    <source>
        <dbReference type="ARBA" id="ARBA00023242"/>
    </source>
</evidence>
<gene>
    <name evidence="8" type="ORF">jhhlp_002935</name>
</gene>
<dbReference type="PANTHER" id="PTHR47171:SF6">
    <property type="entry name" value="SPECIFIC TRANSCRIPTION FACTOR, PUTATIVE (AFU_ORTHOLOGUE AFUA_2G06130)-RELATED"/>
    <property type="match status" value="1"/>
</dbReference>
<evidence type="ECO:0000256" key="2">
    <source>
        <dbReference type="ARBA" id="ARBA00023015"/>
    </source>
</evidence>
<evidence type="ECO:0000259" key="7">
    <source>
        <dbReference type="Pfam" id="PF04082"/>
    </source>
</evidence>
<dbReference type="PANTHER" id="PTHR47171">
    <property type="entry name" value="FARA-RELATED"/>
    <property type="match status" value="1"/>
</dbReference>
<keyword evidence="2" id="KW-0805">Transcription regulation</keyword>
<evidence type="ECO:0000256" key="3">
    <source>
        <dbReference type="ARBA" id="ARBA00023125"/>
    </source>
</evidence>
<sequence>MFNTLVIFAGNGSPSSPSASRLVPGVAESPAEGSAGQNPPRSVDPAPVGGTAAGNQAQGLPALSPQARTPRIPTNQRSSGHVESHSSPDNEPRFVGNLDPESTFLAERDKATERYTESDGIGVWVSRRMPSSDASPPGTSSRSQAQTAIPLPLFNSQVIDQFLNIVPPSRHYEGLKAIYLRDIHSLFPVIDLTVLERPEATVGQTLAKQAVCLAAGAHPDAKPFLTLTKESTSPMSYAQFSTTLSSAMRSILSAGLVKDRIQIIPIYVILALYTYGSGDRHLSIEMGSLAVSHVFTIGLHLQIPDSRSENPEYFATLFCCVWAMDQIHSCLHGRPVMMHERDFGRDLKACIRQQESCFRLLLENVLILDLAIELYRPGSIDLPNELIKELPTFESLIEKSGATTVDSRLLATLEVLYHAVVIIACKAPSSPRLSVSSYITAQRSLSSVSITALVEDLGDQLPRFTFVPYAISLSLRVAYRELRASKVPMLRARSYKQLQANCHILGGFSDIFRPALVIVDHVDKLIEEIDKVGPEQPGANAAGQTPRANTPRPSEVQLGSPCPNTAQGVTSQNLEPHDALATPPVLDSSFPEGLARADLFDYLDPEFDLGAIDALLGNPTNPYFPNPFT</sequence>
<feature type="domain" description="Xylanolytic transcriptional activator regulatory" evidence="7">
    <location>
        <begin position="178"/>
        <end position="341"/>
    </location>
</feature>
<keyword evidence="3" id="KW-0238">DNA-binding</keyword>
<keyword evidence="5" id="KW-0539">Nucleus</keyword>
<feature type="region of interest" description="Disordered" evidence="6">
    <location>
        <begin position="9"/>
        <end position="101"/>
    </location>
</feature>
<protein>
    <recommendedName>
        <fullName evidence="7">Xylanolytic transcriptional activator regulatory domain-containing protein</fullName>
    </recommendedName>
</protein>
<name>A0A2N3NFF8_9PEZI</name>
<dbReference type="OrthoDB" id="10031947at2759"/>
<accession>A0A2N3NFF8</accession>
<organism evidence="8 9">
    <name type="scientific">Lomentospora prolificans</name>
    <dbReference type="NCBI Taxonomy" id="41688"/>
    <lineage>
        <taxon>Eukaryota</taxon>
        <taxon>Fungi</taxon>
        <taxon>Dikarya</taxon>
        <taxon>Ascomycota</taxon>
        <taxon>Pezizomycotina</taxon>
        <taxon>Sordariomycetes</taxon>
        <taxon>Hypocreomycetidae</taxon>
        <taxon>Microascales</taxon>
        <taxon>Microascaceae</taxon>
        <taxon>Lomentospora</taxon>
    </lineage>
</organism>
<dbReference type="AlphaFoldDB" id="A0A2N3NFF8"/>
<comment type="caution">
    <text evidence="8">The sequence shown here is derived from an EMBL/GenBank/DDBJ whole genome shotgun (WGS) entry which is preliminary data.</text>
</comment>
<evidence type="ECO:0000313" key="8">
    <source>
        <dbReference type="EMBL" id="PKS11174.1"/>
    </source>
</evidence>
<dbReference type="Proteomes" id="UP000233524">
    <property type="component" value="Unassembled WGS sequence"/>
</dbReference>
<keyword evidence="4" id="KW-0804">Transcription</keyword>
<dbReference type="EMBL" id="NLAX01000008">
    <property type="protein sequence ID" value="PKS11174.1"/>
    <property type="molecule type" value="Genomic_DNA"/>
</dbReference>
<dbReference type="GO" id="GO:0006351">
    <property type="term" value="P:DNA-templated transcription"/>
    <property type="evidence" value="ECO:0007669"/>
    <property type="project" value="InterPro"/>
</dbReference>
<dbReference type="GO" id="GO:0008270">
    <property type="term" value="F:zinc ion binding"/>
    <property type="evidence" value="ECO:0007669"/>
    <property type="project" value="InterPro"/>
</dbReference>
<dbReference type="Pfam" id="PF04082">
    <property type="entry name" value="Fungal_trans"/>
    <property type="match status" value="1"/>
</dbReference>
<evidence type="ECO:0000256" key="6">
    <source>
        <dbReference type="SAM" id="MobiDB-lite"/>
    </source>
</evidence>